<protein>
    <submittedName>
        <fullName evidence="1">Uncharacterized protein</fullName>
    </submittedName>
</protein>
<dbReference type="AlphaFoldDB" id="A0ABD5BHR2"/>
<dbReference type="RefSeq" id="WP_094859758.1">
    <property type="nucleotide sequence ID" value="NZ_CP047682.1"/>
</dbReference>
<organism evidence="1 2">
    <name type="scientific">Serratia marcescens</name>
    <dbReference type="NCBI Taxonomy" id="615"/>
    <lineage>
        <taxon>Bacteria</taxon>
        <taxon>Pseudomonadati</taxon>
        <taxon>Pseudomonadota</taxon>
        <taxon>Gammaproteobacteria</taxon>
        <taxon>Enterobacterales</taxon>
        <taxon>Yersiniaceae</taxon>
        <taxon>Serratia</taxon>
    </lineage>
</organism>
<sequence>MAKAKPYTCAARNVFHKLAAVMVCMEIEKEVIAPAYEKAGKPYDPKSPDSFTNTFLNNNAEYKRAWETFARAIKKERRSQLEMARSKHGR</sequence>
<dbReference type="EMBL" id="JAVIPQ010000156">
    <property type="protein sequence ID" value="MDQ9556035.1"/>
    <property type="molecule type" value="Genomic_DNA"/>
</dbReference>
<dbReference type="Proteomes" id="UP001234811">
    <property type="component" value="Unassembled WGS sequence"/>
</dbReference>
<proteinExistence type="predicted"/>
<accession>A0ABD5BHR2</accession>
<name>A0ABD5BHR2_SERMA</name>
<comment type="caution">
    <text evidence="1">The sequence shown here is derived from an EMBL/GenBank/DDBJ whole genome shotgun (WGS) entry which is preliminary data.</text>
</comment>
<reference evidence="1 2" key="1">
    <citation type="submission" date="2023-07" db="EMBL/GenBank/DDBJ databases">
        <title>Pathogens genome sequencing project 196.</title>
        <authorList>
            <person name="Cao X."/>
        </authorList>
    </citation>
    <scope>NUCLEOTIDE SEQUENCE [LARGE SCALE GENOMIC DNA]</scope>
    <source>
        <strain evidence="1 2">SM41</strain>
    </source>
</reference>
<gene>
    <name evidence="1" type="ORF">RF091_10980</name>
</gene>
<evidence type="ECO:0000313" key="1">
    <source>
        <dbReference type="EMBL" id="MDQ9556035.1"/>
    </source>
</evidence>
<evidence type="ECO:0000313" key="2">
    <source>
        <dbReference type="Proteomes" id="UP001234811"/>
    </source>
</evidence>